<feature type="signal peptide" evidence="2">
    <location>
        <begin position="1"/>
        <end position="25"/>
    </location>
</feature>
<evidence type="ECO:0000256" key="1">
    <source>
        <dbReference type="SAM" id="MobiDB-lite"/>
    </source>
</evidence>
<comment type="caution">
    <text evidence="4">The sequence shown here is derived from an EMBL/GenBank/DDBJ whole genome shotgun (WGS) entry which is preliminary data.</text>
</comment>
<dbReference type="SMART" id="SM01177">
    <property type="entry name" value="DUF4210"/>
    <property type="match status" value="1"/>
</dbReference>
<keyword evidence="2" id="KW-0732">Signal</keyword>
<feature type="compositionally biased region" description="Low complexity" evidence="1">
    <location>
        <begin position="235"/>
        <end position="246"/>
    </location>
</feature>
<protein>
    <recommendedName>
        <fullName evidence="3">Atos-like conserved domain-containing protein</fullName>
    </recommendedName>
</protein>
<dbReference type="Proteomes" id="UP001527925">
    <property type="component" value="Unassembled WGS sequence"/>
</dbReference>
<feature type="region of interest" description="Disordered" evidence="1">
    <location>
        <begin position="999"/>
        <end position="1044"/>
    </location>
</feature>
<sequence>MMEFLNKIGQMLLLSPLALVDLSALLRHDEFWRLGMPVNIDVICSDSTALLERWTLSYEAHAPHASGAAANAAMLPPHSHGPRHHDHAHDPDTTDLILLVQSVYSHVRLLPLGSALADNAILKSDLTYCITLADGRQVAPLSDSGDPVDVPSSGFDVGAKLGVHRFRSARTAAGSLHLSVVYDSAVADPRMPTQQPTGGPMAPATATPAPEAVLSPGCQARTATGRSQPMPPPAHGADPADAATDVADLDPPPDALASAALRSSSGSPFPSPTLQRRALAVANLRLQASDPGASASEPPAHRAPSTPPAGSAARKPAHHTRGASTSSVPASVFARYPAMASTPLFRSSLGRAMVRTASASSEDSDEAADHLWPLAVPVAPSQTPGHAPPLPDLAAPTPSRHPSLQARTSFDLGAVRAALTDPREQHASVAAQVGLGVPAATQEDAHLSRPASRRISMPNMPHASGSMASSWGSRYQSSGTSWRGDASGLSTSASSPTSMRMGTRDSYTATSLDPFGSLVGSYEESILSGRMSTLPSKPIAFVAEIGVIAFGKCKPSLKCPAHLLLAFPAYFYELQDDMSPVTPYVGSIEVDWALSINEANAAAAAGDTSAGAFRSAAEGGSQKLASGDDDPDATAGNLPAGFGRTDSSSSISSRRQKQEVPGYRLPFKGQLQIIIKNPSRTAIKVFLVPYDLRDMPPCTKTFLRQKSYATPPPHSPSRPPSSASQRRMSSSTPTSASPSMRPPTSSAAASQSIRRASGSNPVIPSPLTQHQPVMPPASPTSPQTHQAVYQLQERLRYAIHLQFVCTPKRHLYLTKSIRVVFSPRAPDSDEKLRTVCEGPSKPKYIPMDASTPLSASGAAATAASTSPSPLPLALQAMMPPRPPRPPAAADTAPVPPVRAAEDVAADLSLRAITEIKSPTSRIAAMKQRRKQQLDEMEHRQQQQQQQHQAQQQQQEQQQQQQLEQRLQIQAQRDALGVTPRASAQTGAVWDAGSNLHPASQLVDLSTHPPSRRIARTRTTSGFDAPTADGGDASNASTQGAAESRGPLTLMDLIKLAPPSGADAPYGGWARTARAGGSVSSQGFPHGSGTVLHSGSQPGLLGSGPAVAPSGAVLIASTAAFGLAGDRAAAGSDGALHDGRDDSDVDGHGHSHSACRCAVQPLRAAPDTASVMLARGCGCACGGGDGGGGGDGVADPNQSLDSRPRAHAHGDLMFSSLSRGGSAAALGTSLCSNGEETPARGSDGPPPMPPCMTR</sequence>
<feature type="compositionally biased region" description="Pro residues" evidence="1">
    <location>
        <begin position="1243"/>
        <end position="1253"/>
    </location>
</feature>
<feature type="compositionally biased region" description="Low complexity" evidence="1">
    <location>
        <begin position="255"/>
        <end position="268"/>
    </location>
</feature>
<dbReference type="Gene3D" id="3.30.900.10">
    <property type="entry name" value="HORMA domain"/>
    <property type="match status" value="1"/>
</dbReference>
<evidence type="ECO:0000313" key="5">
    <source>
        <dbReference type="Proteomes" id="UP001527925"/>
    </source>
</evidence>
<feature type="region of interest" description="Disordered" evidence="1">
    <location>
        <begin position="705"/>
        <end position="785"/>
    </location>
</feature>
<dbReference type="Pfam" id="PF13915">
    <property type="entry name" value="DUF4210"/>
    <property type="match status" value="1"/>
</dbReference>
<dbReference type="InterPro" id="IPR051506">
    <property type="entry name" value="ATOS_Transcription_Regulators"/>
</dbReference>
<feature type="chain" id="PRO_5047483710" description="Atos-like conserved domain-containing protein" evidence="2">
    <location>
        <begin position="26"/>
        <end position="1253"/>
    </location>
</feature>
<dbReference type="PANTHER" id="PTHR13199">
    <property type="entry name" value="GH03947P"/>
    <property type="match status" value="1"/>
</dbReference>
<feature type="compositionally biased region" description="Low complexity" evidence="1">
    <location>
        <begin position="855"/>
        <end position="878"/>
    </location>
</feature>
<feature type="region of interest" description="Disordered" evidence="1">
    <location>
        <begin position="1129"/>
        <end position="1150"/>
    </location>
</feature>
<feature type="region of interest" description="Disordered" evidence="1">
    <location>
        <begin position="189"/>
        <end position="273"/>
    </location>
</feature>
<evidence type="ECO:0000256" key="2">
    <source>
        <dbReference type="SAM" id="SignalP"/>
    </source>
</evidence>
<feature type="region of interest" description="Disordered" evidence="1">
    <location>
        <begin position="920"/>
        <end position="957"/>
    </location>
</feature>
<feature type="domain" description="Atos-like conserved" evidence="3">
    <location>
        <begin position="518"/>
        <end position="585"/>
    </location>
</feature>
<keyword evidence="5" id="KW-1185">Reference proteome</keyword>
<feature type="region of interest" description="Disordered" evidence="1">
    <location>
        <begin position="479"/>
        <end position="504"/>
    </location>
</feature>
<dbReference type="Pfam" id="PF13889">
    <property type="entry name" value="Chromosome_seg"/>
    <property type="match status" value="1"/>
</dbReference>
<feature type="compositionally biased region" description="Basic and acidic residues" evidence="1">
    <location>
        <begin position="931"/>
        <end position="940"/>
    </location>
</feature>
<feature type="compositionally biased region" description="Low complexity" evidence="1">
    <location>
        <begin position="486"/>
        <end position="498"/>
    </location>
</feature>
<feature type="compositionally biased region" description="Low complexity" evidence="1">
    <location>
        <begin position="941"/>
        <end position="957"/>
    </location>
</feature>
<dbReference type="EMBL" id="JADGIZ020000030">
    <property type="protein sequence ID" value="KAL2914747.1"/>
    <property type="molecule type" value="Genomic_DNA"/>
</dbReference>
<feature type="compositionally biased region" description="Low complexity" evidence="1">
    <location>
        <begin position="196"/>
        <end position="212"/>
    </location>
</feature>
<feature type="region of interest" description="Disordered" evidence="1">
    <location>
        <begin position="616"/>
        <end position="663"/>
    </location>
</feature>
<dbReference type="InterPro" id="IPR036570">
    <property type="entry name" value="HORMA_dom_sf"/>
</dbReference>
<dbReference type="PANTHER" id="PTHR13199:SF11">
    <property type="entry name" value="PROTEIN ATOSSA"/>
    <property type="match status" value="1"/>
</dbReference>
<feature type="region of interest" description="Disordered" evidence="1">
    <location>
        <begin position="855"/>
        <end position="894"/>
    </location>
</feature>
<feature type="compositionally biased region" description="Pro residues" evidence="1">
    <location>
        <begin position="710"/>
        <end position="719"/>
    </location>
</feature>
<evidence type="ECO:0000313" key="4">
    <source>
        <dbReference type="EMBL" id="KAL2914747.1"/>
    </source>
</evidence>
<accession>A0ABR4N5F0</accession>
<feature type="compositionally biased region" description="Basic and acidic residues" evidence="1">
    <location>
        <begin position="1134"/>
        <end position="1148"/>
    </location>
</feature>
<reference evidence="4 5" key="1">
    <citation type="submission" date="2023-09" db="EMBL/GenBank/DDBJ databases">
        <title>Pangenome analysis of Batrachochytrium dendrobatidis and related Chytrids.</title>
        <authorList>
            <person name="Yacoub M.N."/>
            <person name="Stajich J.E."/>
            <person name="James T.Y."/>
        </authorList>
    </citation>
    <scope>NUCLEOTIDE SEQUENCE [LARGE SCALE GENOMIC DNA]</scope>
    <source>
        <strain evidence="4 5">JEL0888</strain>
    </source>
</reference>
<organism evidence="4 5">
    <name type="scientific">Polyrhizophydium stewartii</name>
    <dbReference type="NCBI Taxonomy" id="2732419"/>
    <lineage>
        <taxon>Eukaryota</taxon>
        <taxon>Fungi</taxon>
        <taxon>Fungi incertae sedis</taxon>
        <taxon>Chytridiomycota</taxon>
        <taxon>Chytridiomycota incertae sedis</taxon>
        <taxon>Chytridiomycetes</taxon>
        <taxon>Rhizophydiales</taxon>
        <taxon>Rhizophydiales incertae sedis</taxon>
        <taxon>Polyrhizophydium</taxon>
    </lineage>
</organism>
<feature type="region of interest" description="Disordered" evidence="1">
    <location>
        <begin position="1222"/>
        <end position="1253"/>
    </location>
</feature>
<proteinExistence type="predicted"/>
<evidence type="ECO:0000259" key="3">
    <source>
        <dbReference type="SMART" id="SM01177"/>
    </source>
</evidence>
<feature type="region of interest" description="Disordered" evidence="1">
    <location>
        <begin position="289"/>
        <end position="327"/>
    </location>
</feature>
<feature type="compositionally biased region" description="Polar residues" evidence="1">
    <location>
        <begin position="760"/>
        <end position="771"/>
    </location>
</feature>
<name>A0ABR4N5F0_9FUNG</name>
<feature type="region of interest" description="Disordered" evidence="1">
    <location>
        <begin position="377"/>
        <end position="404"/>
    </location>
</feature>
<feature type="compositionally biased region" description="Low complexity" evidence="1">
    <location>
        <begin position="720"/>
        <end position="759"/>
    </location>
</feature>
<dbReference type="InterPro" id="IPR033473">
    <property type="entry name" value="Atos-like_C"/>
</dbReference>
<dbReference type="InterPro" id="IPR025261">
    <property type="entry name" value="Atos-like_cons_dom"/>
</dbReference>
<feature type="compositionally biased region" description="Low complexity" evidence="1">
    <location>
        <begin position="1222"/>
        <end position="1231"/>
    </location>
</feature>
<gene>
    <name evidence="4" type="ORF">HK105_205678</name>
</gene>